<evidence type="ECO:0000313" key="2">
    <source>
        <dbReference type="Proteomes" id="UP001169990"/>
    </source>
</evidence>
<comment type="caution">
    <text evidence="1">The sequence shown here is derived from an EMBL/GenBank/DDBJ whole genome shotgun (WGS) entry which is preliminary data.</text>
</comment>
<reference evidence="1" key="2">
    <citation type="journal article" date="2022" name="3 Biotech.">
        <title>Isomaltooligosaccharides utilization and genomic characterization of human infant anti-inflammatory Bifidobacterium longum and Bifidobacterium breve strains.</title>
        <authorList>
            <person name="Sharma S."/>
            <person name="Singh S."/>
            <person name="Chaudhary V."/>
            <person name="Mantri S."/>
            <person name="Chander A."/>
            <person name="Maurya R."/>
            <person name="Rajarammohan S."/>
            <person name="Singh R.P."/>
            <person name="Rishi P."/>
            <person name="Bishnoi M."/>
            <person name="Bhadada S.K."/>
            <person name="Kondepudi K.K."/>
        </authorList>
    </citation>
    <scope>NUCLEOTIDE SEQUENCE</scope>
    <source>
        <strain evidence="1">Bif11</strain>
    </source>
</reference>
<dbReference type="AlphaFoldDB" id="A0AAW7LIQ7"/>
<proteinExistence type="predicted"/>
<evidence type="ECO:0000313" key="1">
    <source>
        <dbReference type="EMBL" id="MDN4187365.1"/>
    </source>
</evidence>
<reference evidence="1" key="1">
    <citation type="submission" date="2018-05" db="EMBL/GenBank/DDBJ databases">
        <authorList>
            <person name="Kondepudi K.K."/>
            <person name="Singh S."/>
            <person name="Chaudhry V."/>
            <person name="Mantri S."/>
            <person name="Bhadada S."/>
            <person name="Bishnoi M."/>
            <person name="Kaur J."/>
            <person name="Sharma S."/>
            <person name="Bhatia R."/>
        </authorList>
    </citation>
    <scope>NUCLEOTIDE SEQUENCE</scope>
    <source>
        <strain evidence="1">Bif11</strain>
    </source>
</reference>
<accession>A0AAW7LIQ7</accession>
<sequence>MVGHIPSLNIFFHASRHLVVVLSRYAIRNRKFMPSGGTGSGKEIIATVYGKLSWAVAALAPHRRGAVTK</sequence>
<dbReference type="EMBL" id="QELD01000003">
    <property type="protein sequence ID" value="MDN4187365.1"/>
    <property type="molecule type" value="Genomic_DNA"/>
</dbReference>
<gene>
    <name evidence="1" type="ORF">DC496_03055</name>
</gene>
<dbReference type="Proteomes" id="UP001169990">
    <property type="component" value="Unassembled WGS sequence"/>
</dbReference>
<protein>
    <submittedName>
        <fullName evidence="1">Uncharacterized protein</fullName>
    </submittedName>
</protein>
<organism evidence="1 2">
    <name type="scientific">Bifidobacterium breve</name>
    <dbReference type="NCBI Taxonomy" id="1685"/>
    <lineage>
        <taxon>Bacteria</taxon>
        <taxon>Bacillati</taxon>
        <taxon>Actinomycetota</taxon>
        <taxon>Actinomycetes</taxon>
        <taxon>Bifidobacteriales</taxon>
        <taxon>Bifidobacteriaceae</taxon>
        <taxon>Bifidobacterium</taxon>
    </lineage>
</organism>
<name>A0AAW7LIQ7_BIFBR</name>